<comment type="cofactor">
    <cofactor evidence="1">
        <name>pyridoxal 5'-phosphate</name>
        <dbReference type="ChEBI" id="CHEBI:597326"/>
    </cofactor>
</comment>
<evidence type="ECO:0000256" key="5">
    <source>
        <dbReference type="ARBA" id="ARBA00022679"/>
    </source>
</evidence>
<dbReference type="GO" id="GO:0004587">
    <property type="term" value="F:ornithine aminotransferase activity"/>
    <property type="evidence" value="ECO:0007669"/>
    <property type="project" value="UniProtKB-EC"/>
</dbReference>
<evidence type="ECO:0000256" key="8">
    <source>
        <dbReference type="RuleBase" id="RU003560"/>
    </source>
</evidence>
<keyword evidence="6 8" id="KW-0663">Pyridoxal phosphate</keyword>
<organism evidence="9 10">
    <name type="scientific">Ferruginibacter yonginensis</name>
    <dbReference type="NCBI Taxonomy" id="1310416"/>
    <lineage>
        <taxon>Bacteria</taxon>
        <taxon>Pseudomonadati</taxon>
        <taxon>Bacteroidota</taxon>
        <taxon>Chitinophagia</taxon>
        <taxon>Chitinophagales</taxon>
        <taxon>Chitinophagaceae</taxon>
        <taxon>Ferruginibacter</taxon>
    </lineage>
</organism>
<dbReference type="Proteomes" id="UP001595907">
    <property type="component" value="Unassembled WGS sequence"/>
</dbReference>
<sequence length="415" mass="45935">MSAVLHATESPATDYFISLEDKYGAHNYHPLPVVLKKGKGVHLWDVDDKQYYDFLSGYSAVNQGHCHPKIIDVLIEQAQTLTLTSRAFYNDQLGEYEKFITSYFGYDKVLPMNTGVEAVETAIKLSRRWGYQVKGIAENQAKVVVCNDNFHGRTLGVISYSTDESSRHHFGPFLPGFIQVPYNNIEALEKAFQDETVAAFMFEPIQGEAGVVVPNVGYYAKVRQLCNKYNVLMVADEIQSGLCRTGHLLAICEEGVHADILILGKALSGGTIPISAVLCNDEVMMTIKPGEHGSTYGGNPLACKIAIAALTVLKDENMAANSHKMGILFRNELSKIESPFIKTIRGKGLLNAIVIDHHNKEAAWELCIEMKNNGLLAKPTHGDKIRFAPPLIITETQILEAVTIIKKSLRILEQL</sequence>
<keyword evidence="4 9" id="KW-0032">Aminotransferase</keyword>
<gene>
    <name evidence="9" type="primary">rocD</name>
    <name evidence="9" type="ORF">ACFOWM_02560</name>
</gene>
<dbReference type="PROSITE" id="PS00600">
    <property type="entry name" value="AA_TRANSFER_CLASS_3"/>
    <property type="match status" value="1"/>
</dbReference>
<dbReference type="PIRSF" id="PIRSF000521">
    <property type="entry name" value="Transaminase_4ab_Lys_Orn"/>
    <property type="match status" value="1"/>
</dbReference>
<comment type="similarity">
    <text evidence="8">Belongs to the class-III pyridoxal-phosphate-dependent aminotransferase family.</text>
</comment>
<dbReference type="InterPro" id="IPR050103">
    <property type="entry name" value="Class-III_PLP-dep_AT"/>
</dbReference>
<dbReference type="SUPFAM" id="SSF53383">
    <property type="entry name" value="PLP-dependent transferases"/>
    <property type="match status" value="1"/>
</dbReference>
<proteinExistence type="inferred from homology"/>
<dbReference type="EC" id="2.6.1.13" evidence="3"/>
<dbReference type="InterPro" id="IPR015422">
    <property type="entry name" value="PyrdxlP-dep_Trfase_small"/>
</dbReference>
<dbReference type="NCBIfam" id="TIGR01885">
    <property type="entry name" value="Orn_aminotrans"/>
    <property type="match status" value="1"/>
</dbReference>
<evidence type="ECO:0000256" key="7">
    <source>
        <dbReference type="ARBA" id="ARBA00030587"/>
    </source>
</evidence>
<evidence type="ECO:0000256" key="2">
    <source>
        <dbReference type="ARBA" id="ARBA00004998"/>
    </source>
</evidence>
<reference evidence="10" key="1">
    <citation type="journal article" date="2019" name="Int. J. Syst. Evol. Microbiol.">
        <title>The Global Catalogue of Microorganisms (GCM) 10K type strain sequencing project: providing services to taxonomists for standard genome sequencing and annotation.</title>
        <authorList>
            <consortium name="The Broad Institute Genomics Platform"/>
            <consortium name="The Broad Institute Genome Sequencing Center for Infectious Disease"/>
            <person name="Wu L."/>
            <person name="Ma J."/>
        </authorList>
    </citation>
    <scope>NUCLEOTIDE SEQUENCE [LARGE SCALE GENOMIC DNA]</scope>
    <source>
        <strain evidence="10">CECT 8289</strain>
    </source>
</reference>
<dbReference type="Pfam" id="PF00202">
    <property type="entry name" value="Aminotran_3"/>
    <property type="match status" value="1"/>
</dbReference>
<evidence type="ECO:0000256" key="3">
    <source>
        <dbReference type="ARBA" id="ARBA00012924"/>
    </source>
</evidence>
<keyword evidence="10" id="KW-1185">Reference proteome</keyword>
<comment type="pathway">
    <text evidence="2">Amino-acid biosynthesis; L-proline biosynthesis; L-glutamate 5-semialdehyde from L-ornithine: step 1/1.</text>
</comment>
<protein>
    <recommendedName>
        <fullName evidence="3">ornithine aminotransferase</fullName>
        <ecNumber evidence="3">2.6.1.13</ecNumber>
    </recommendedName>
    <alternativeName>
        <fullName evidence="7">Ornithine--oxo-acid aminotransferase</fullName>
    </alternativeName>
</protein>
<dbReference type="EMBL" id="JBHSCZ010000001">
    <property type="protein sequence ID" value="MFC4261747.1"/>
    <property type="molecule type" value="Genomic_DNA"/>
</dbReference>
<dbReference type="InterPro" id="IPR015421">
    <property type="entry name" value="PyrdxlP-dep_Trfase_major"/>
</dbReference>
<evidence type="ECO:0000256" key="4">
    <source>
        <dbReference type="ARBA" id="ARBA00022576"/>
    </source>
</evidence>
<dbReference type="RefSeq" id="WP_379706674.1">
    <property type="nucleotide sequence ID" value="NZ_JBHSCZ010000001.1"/>
</dbReference>
<evidence type="ECO:0000256" key="1">
    <source>
        <dbReference type="ARBA" id="ARBA00001933"/>
    </source>
</evidence>
<dbReference type="InterPro" id="IPR010164">
    <property type="entry name" value="Orn_aminotrans"/>
</dbReference>
<evidence type="ECO:0000256" key="6">
    <source>
        <dbReference type="ARBA" id="ARBA00022898"/>
    </source>
</evidence>
<comment type="caution">
    <text evidence="9">The sequence shown here is derived from an EMBL/GenBank/DDBJ whole genome shotgun (WGS) entry which is preliminary data.</text>
</comment>
<keyword evidence="5 9" id="KW-0808">Transferase</keyword>
<dbReference type="PANTHER" id="PTHR11986:SF18">
    <property type="entry name" value="ORNITHINE AMINOTRANSFERASE, MITOCHONDRIAL"/>
    <property type="match status" value="1"/>
</dbReference>
<dbReference type="InterPro" id="IPR005814">
    <property type="entry name" value="Aminotrans_3"/>
</dbReference>
<dbReference type="CDD" id="cd00610">
    <property type="entry name" value="OAT_like"/>
    <property type="match status" value="1"/>
</dbReference>
<evidence type="ECO:0000313" key="10">
    <source>
        <dbReference type="Proteomes" id="UP001595907"/>
    </source>
</evidence>
<dbReference type="Gene3D" id="3.90.1150.10">
    <property type="entry name" value="Aspartate Aminotransferase, domain 1"/>
    <property type="match status" value="1"/>
</dbReference>
<name>A0ABV8QN80_9BACT</name>
<evidence type="ECO:0000313" key="9">
    <source>
        <dbReference type="EMBL" id="MFC4261747.1"/>
    </source>
</evidence>
<dbReference type="InterPro" id="IPR049704">
    <property type="entry name" value="Aminotrans_3_PPA_site"/>
</dbReference>
<dbReference type="Gene3D" id="3.40.640.10">
    <property type="entry name" value="Type I PLP-dependent aspartate aminotransferase-like (Major domain)"/>
    <property type="match status" value="1"/>
</dbReference>
<dbReference type="PANTHER" id="PTHR11986">
    <property type="entry name" value="AMINOTRANSFERASE CLASS III"/>
    <property type="match status" value="1"/>
</dbReference>
<dbReference type="InterPro" id="IPR015424">
    <property type="entry name" value="PyrdxlP-dep_Trfase"/>
</dbReference>
<accession>A0ABV8QN80</accession>